<protein>
    <submittedName>
        <fullName evidence="8">TraR/DksA family transcriptional regulator</fullName>
    </submittedName>
</protein>
<feature type="coiled-coil region" evidence="5">
    <location>
        <begin position="1"/>
        <end position="35"/>
    </location>
</feature>
<dbReference type="GO" id="GO:0008270">
    <property type="term" value="F:zinc ion binding"/>
    <property type="evidence" value="ECO:0007669"/>
    <property type="project" value="UniProtKB-KW"/>
</dbReference>
<accession>A0A347UEF5</accession>
<dbReference type="Proteomes" id="UP000261704">
    <property type="component" value="Chromosome"/>
</dbReference>
<dbReference type="RefSeq" id="WP_118941891.1">
    <property type="nucleotide sequence ID" value="NZ_CP032125.1"/>
</dbReference>
<keyword evidence="1" id="KW-0479">Metal-binding</keyword>
<evidence type="ECO:0000259" key="6">
    <source>
        <dbReference type="Pfam" id="PF01258"/>
    </source>
</evidence>
<dbReference type="OrthoDB" id="1121111at2"/>
<dbReference type="SUPFAM" id="SSF57716">
    <property type="entry name" value="Glucocorticoid receptor-like (DNA-binding domain)"/>
    <property type="match status" value="1"/>
</dbReference>
<dbReference type="Pfam" id="PF21173">
    <property type="entry name" value="DksA-like_N"/>
    <property type="match status" value="1"/>
</dbReference>
<evidence type="ECO:0000256" key="4">
    <source>
        <dbReference type="PROSITE-ProRule" id="PRU00510"/>
    </source>
</evidence>
<feature type="domain" description="Zinc finger DksA/TraR C4-type" evidence="6">
    <location>
        <begin position="74"/>
        <end position="107"/>
    </location>
</feature>
<dbReference type="Pfam" id="PF01258">
    <property type="entry name" value="zf-dskA_traR"/>
    <property type="match status" value="1"/>
</dbReference>
<evidence type="ECO:0000313" key="8">
    <source>
        <dbReference type="EMBL" id="AXX97233.1"/>
    </source>
</evidence>
<evidence type="ECO:0000256" key="1">
    <source>
        <dbReference type="ARBA" id="ARBA00022723"/>
    </source>
</evidence>
<organism evidence="8 9">
    <name type="scientific">Profundibacter amoris</name>
    <dbReference type="NCBI Taxonomy" id="2171755"/>
    <lineage>
        <taxon>Bacteria</taxon>
        <taxon>Pseudomonadati</taxon>
        <taxon>Pseudomonadota</taxon>
        <taxon>Alphaproteobacteria</taxon>
        <taxon>Rhodobacterales</taxon>
        <taxon>Paracoccaceae</taxon>
        <taxon>Profundibacter</taxon>
    </lineage>
</organism>
<keyword evidence="5" id="KW-0175">Coiled coil</keyword>
<feature type="zinc finger region" description="dksA C4-type" evidence="4">
    <location>
        <begin position="79"/>
        <end position="103"/>
    </location>
</feature>
<keyword evidence="9" id="KW-1185">Reference proteome</keyword>
<sequence length="108" mass="12343">MADISKRRAALNDRLKDLEARLLQIDEELDSHTTKDWEELAVEREEDEVLEGMGLSAQAEIRMIKAALHRMDEGEYGYCVECGDKISEERLDILPYTPFCAKCAAKHT</sequence>
<dbReference type="EMBL" id="CP032125">
    <property type="protein sequence ID" value="AXX97233.1"/>
    <property type="molecule type" value="Genomic_DNA"/>
</dbReference>
<reference evidence="8 9" key="1">
    <citation type="submission" date="2018-09" db="EMBL/GenBank/DDBJ databases">
        <title>Profundibacter amoris BAR1 gen. nov., sp. nov., a new member of the Roseobacter clade isolated at Lokis Castle Vent Field on the Arctic Mid-Oceanic Ridge.</title>
        <authorList>
            <person name="Le Moine Bauer S."/>
            <person name="Sjoeberg A.G."/>
            <person name="L'Haridon S."/>
            <person name="Stokke R."/>
            <person name="Roalkvam I."/>
            <person name="Steen I.H."/>
            <person name="Dahle H."/>
        </authorList>
    </citation>
    <scope>NUCLEOTIDE SEQUENCE [LARGE SCALE GENOMIC DNA]</scope>
    <source>
        <strain evidence="8 9">BAR1</strain>
    </source>
</reference>
<dbReference type="InterPro" id="IPR000962">
    <property type="entry name" value="Znf_DskA_TraR"/>
</dbReference>
<evidence type="ECO:0000313" key="9">
    <source>
        <dbReference type="Proteomes" id="UP000261704"/>
    </source>
</evidence>
<dbReference type="PANTHER" id="PTHR33823">
    <property type="entry name" value="RNA POLYMERASE-BINDING TRANSCRIPTION FACTOR DKSA-RELATED"/>
    <property type="match status" value="1"/>
</dbReference>
<gene>
    <name evidence="8" type="ORF">BAR1_04360</name>
</gene>
<dbReference type="PANTHER" id="PTHR33823:SF4">
    <property type="entry name" value="GENERAL STRESS PROTEIN 16O"/>
    <property type="match status" value="1"/>
</dbReference>
<name>A0A347UEF5_9RHOB</name>
<evidence type="ECO:0000259" key="7">
    <source>
        <dbReference type="Pfam" id="PF21173"/>
    </source>
</evidence>
<proteinExistence type="predicted"/>
<dbReference type="Gene3D" id="1.20.120.910">
    <property type="entry name" value="DksA, coiled-coil domain"/>
    <property type="match status" value="1"/>
</dbReference>
<dbReference type="AlphaFoldDB" id="A0A347UEF5"/>
<dbReference type="InterPro" id="IPR048487">
    <property type="entry name" value="DksA-like_N"/>
</dbReference>
<keyword evidence="2" id="KW-0863">Zinc-finger</keyword>
<dbReference type="KEGG" id="pamo:BAR1_04360"/>
<evidence type="ECO:0000256" key="3">
    <source>
        <dbReference type="ARBA" id="ARBA00022833"/>
    </source>
</evidence>
<dbReference type="PROSITE" id="PS51128">
    <property type="entry name" value="ZF_DKSA_2"/>
    <property type="match status" value="1"/>
</dbReference>
<feature type="domain" description="DnaK suppressor protein-like N-terminal" evidence="7">
    <location>
        <begin position="9"/>
        <end position="71"/>
    </location>
</feature>
<evidence type="ECO:0000256" key="2">
    <source>
        <dbReference type="ARBA" id="ARBA00022771"/>
    </source>
</evidence>
<evidence type="ECO:0000256" key="5">
    <source>
        <dbReference type="SAM" id="Coils"/>
    </source>
</evidence>
<keyword evidence="3" id="KW-0862">Zinc</keyword>